<dbReference type="RefSeq" id="WP_088642441.1">
    <property type="nucleotide sequence ID" value="NZ_MZMV01000005.1"/>
</dbReference>
<evidence type="ECO:0000313" key="5">
    <source>
        <dbReference type="Proteomes" id="UP000197174"/>
    </source>
</evidence>
<protein>
    <recommendedName>
        <fullName evidence="3">Cell envelope-related transcriptional attenuator domain-containing protein</fullName>
    </recommendedName>
</protein>
<organism evidence="4 5">
    <name type="scientific">Micromonospora wenchangensis</name>
    <dbReference type="NCBI Taxonomy" id="1185415"/>
    <lineage>
        <taxon>Bacteria</taxon>
        <taxon>Bacillati</taxon>
        <taxon>Actinomycetota</taxon>
        <taxon>Actinomycetes</taxon>
        <taxon>Micromonosporales</taxon>
        <taxon>Micromonosporaceae</taxon>
        <taxon>Micromonospora</taxon>
    </lineage>
</organism>
<sequence>MSTRNPAGRWRRLTRRQRAVLAVVVVCATVCAGLVTLVLSAGHRYEGRVHREEILGQSGASRDGQQWRRGALNLLLLGSDSRDGEPDQGEYSGQRSDTIMLMHLNGTRDTVTVVSIPRDSYVDVPARPGVWDGGKNKINAAFAFGGAALAAETVHRLTGVALDGVVVANFAAVRTIVDAVGGITVCIPYEVTSTTTGRRWPAGCHRLDGNATEDLVRQRHGVPGGDLGRIRDQHLVVKAIAEQLSPASLIANPTRLDRLLTTAAESLTVDENLDLTELALALRHVRTERIRFVTVPVSDPGLDTPAGSAVLLDDQAAAELFTAVRGDTVDRWLTDNPRYVSVPD</sequence>
<reference evidence="4 5" key="1">
    <citation type="submission" date="2017-03" db="EMBL/GenBank/DDBJ databases">
        <title>Whole genome sequence of Micromonospora wenchangensis, isolated from mangrove soil.</title>
        <authorList>
            <person name="Yang H."/>
        </authorList>
    </citation>
    <scope>NUCLEOTIDE SEQUENCE [LARGE SCALE GENOMIC DNA]</scope>
    <source>
        <strain evidence="4 5">CCTCC AA 2012002</strain>
    </source>
</reference>
<dbReference type="Pfam" id="PF03816">
    <property type="entry name" value="LytR_cpsA_psr"/>
    <property type="match status" value="1"/>
</dbReference>
<evidence type="ECO:0000313" key="4">
    <source>
        <dbReference type="EMBL" id="OWV11517.1"/>
    </source>
</evidence>
<dbReference type="InterPro" id="IPR050922">
    <property type="entry name" value="LytR/CpsA/Psr_CW_biosynth"/>
</dbReference>
<dbReference type="OrthoDB" id="5171929at2"/>
<keyword evidence="2" id="KW-1133">Transmembrane helix</keyword>
<dbReference type="Proteomes" id="UP000197174">
    <property type="component" value="Unassembled WGS sequence"/>
</dbReference>
<dbReference type="AlphaFoldDB" id="A0A2D0AX52"/>
<evidence type="ECO:0000256" key="1">
    <source>
        <dbReference type="ARBA" id="ARBA00006068"/>
    </source>
</evidence>
<dbReference type="PANTHER" id="PTHR33392:SF6">
    <property type="entry name" value="POLYISOPRENYL-TEICHOIC ACID--PEPTIDOGLYCAN TEICHOIC ACID TRANSFERASE TAGU"/>
    <property type="match status" value="1"/>
</dbReference>
<dbReference type="NCBIfam" id="TIGR00350">
    <property type="entry name" value="lytR_cpsA_psr"/>
    <property type="match status" value="1"/>
</dbReference>
<keyword evidence="2" id="KW-0472">Membrane</keyword>
<dbReference type="EMBL" id="MZMV01000005">
    <property type="protein sequence ID" value="OWV11517.1"/>
    <property type="molecule type" value="Genomic_DNA"/>
</dbReference>
<feature type="domain" description="Cell envelope-related transcriptional attenuator" evidence="3">
    <location>
        <begin position="95"/>
        <end position="244"/>
    </location>
</feature>
<accession>A0A2D0AX52</accession>
<name>A0A2D0AX52_9ACTN</name>
<comment type="caution">
    <text evidence="4">The sequence shown here is derived from an EMBL/GenBank/DDBJ whole genome shotgun (WGS) entry which is preliminary data.</text>
</comment>
<evidence type="ECO:0000259" key="3">
    <source>
        <dbReference type="Pfam" id="PF03816"/>
    </source>
</evidence>
<dbReference type="Gene3D" id="3.40.630.190">
    <property type="entry name" value="LCP protein"/>
    <property type="match status" value="1"/>
</dbReference>
<keyword evidence="5" id="KW-1185">Reference proteome</keyword>
<comment type="similarity">
    <text evidence="1">Belongs to the LytR/CpsA/Psr (LCP) family.</text>
</comment>
<evidence type="ECO:0000256" key="2">
    <source>
        <dbReference type="SAM" id="Phobius"/>
    </source>
</evidence>
<keyword evidence="2" id="KW-0812">Transmembrane</keyword>
<feature type="transmembrane region" description="Helical" evidence="2">
    <location>
        <begin position="20"/>
        <end position="41"/>
    </location>
</feature>
<gene>
    <name evidence="4" type="ORF">B5D80_04305</name>
</gene>
<dbReference type="PANTHER" id="PTHR33392">
    <property type="entry name" value="POLYISOPRENYL-TEICHOIC ACID--PEPTIDOGLYCAN TEICHOIC ACID TRANSFERASE TAGU"/>
    <property type="match status" value="1"/>
</dbReference>
<dbReference type="InterPro" id="IPR004474">
    <property type="entry name" value="LytR_CpsA_psr"/>
</dbReference>
<proteinExistence type="inferred from homology"/>